<feature type="transmembrane region" description="Helical" evidence="1">
    <location>
        <begin position="131"/>
        <end position="151"/>
    </location>
</feature>
<gene>
    <name evidence="2" type="ORF">METZ01_LOCUS199282</name>
</gene>
<feature type="transmembrane region" description="Helical" evidence="1">
    <location>
        <begin position="351"/>
        <end position="374"/>
    </location>
</feature>
<name>A0A382E6W4_9ZZZZ</name>
<evidence type="ECO:0000313" key="2">
    <source>
        <dbReference type="EMBL" id="SVB46428.1"/>
    </source>
</evidence>
<feature type="transmembrane region" description="Helical" evidence="1">
    <location>
        <begin position="182"/>
        <end position="198"/>
    </location>
</feature>
<evidence type="ECO:0000256" key="1">
    <source>
        <dbReference type="SAM" id="Phobius"/>
    </source>
</evidence>
<keyword evidence="1" id="KW-0472">Membrane</keyword>
<feature type="transmembrane region" description="Helical" evidence="1">
    <location>
        <begin position="386"/>
        <end position="409"/>
    </location>
</feature>
<dbReference type="AlphaFoldDB" id="A0A382E6W4"/>
<feature type="transmembrane region" description="Helical" evidence="1">
    <location>
        <begin position="259"/>
        <end position="283"/>
    </location>
</feature>
<feature type="transmembrane region" description="Helical" evidence="1">
    <location>
        <begin position="429"/>
        <end position="451"/>
    </location>
</feature>
<dbReference type="EMBL" id="UINC01043016">
    <property type="protein sequence ID" value="SVB46428.1"/>
    <property type="molecule type" value="Genomic_DNA"/>
</dbReference>
<organism evidence="2">
    <name type="scientific">marine metagenome</name>
    <dbReference type="NCBI Taxonomy" id="408172"/>
    <lineage>
        <taxon>unclassified sequences</taxon>
        <taxon>metagenomes</taxon>
        <taxon>ecological metagenomes</taxon>
    </lineage>
</organism>
<evidence type="ECO:0008006" key="3">
    <source>
        <dbReference type="Google" id="ProtNLM"/>
    </source>
</evidence>
<sequence length="455" mass="51683">MKDLIKSHLLLLISTLLLGTGFLNNQFKMAEQGWFQNHQQDTESLVIGRMVKAKRDGIFSVGGLTGQVTGIQQLTANNTLKWSGEAVSSQYQAYYNGLDFTSFNPYFSQIGFQAISFCLIEKILPLSPQHYIMLLKFLNAYSFAFVLSLIIRWFNLEFGLLSALLVMLTTICSHWVTVFGRNLWWVMWAFYLPYLVSLHHLRQKTSTNTAIILIYVTVFIKCLCNGYEYITTTLLMMVTPYIYYWRAEGWNFKYLVQQLLIAGTTAMVSVLSTTIILAVQISAVKGGLKAGLHHIFIYSVGKRTHGDAGSYPEVYANSLKADVITVVNKYLEGFIFDFNQVLGGSSPNLNVTYQTVIFVFACISCLVWLCHFLFKQGKLPLEEESISKLTGLSIAVWFSFLAPLSWMVIFKGHSYIHTHMNFITWHMPFTLLGFGLLGAFLSMLVATIYNLRHNQ</sequence>
<reference evidence="2" key="1">
    <citation type="submission" date="2018-05" db="EMBL/GenBank/DDBJ databases">
        <authorList>
            <person name="Lanie J.A."/>
            <person name="Ng W.-L."/>
            <person name="Kazmierczak K.M."/>
            <person name="Andrzejewski T.M."/>
            <person name="Davidsen T.M."/>
            <person name="Wayne K.J."/>
            <person name="Tettelin H."/>
            <person name="Glass J.I."/>
            <person name="Rusch D."/>
            <person name="Podicherti R."/>
            <person name="Tsui H.-C.T."/>
            <person name="Winkler M.E."/>
        </authorList>
    </citation>
    <scope>NUCLEOTIDE SEQUENCE</scope>
</reference>
<keyword evidence="1" id="KW-1133">Transmembrane helix</keyword>
<keyword evidence="1" id="KW-0812">Transmembrane</keyword>
<protein>
    <recommendedName>
        <fullName evidence="3">Glycosyltransferase RgtA/B/C/D-like domain-containing protein</fullName>
    </recommendedName>
</protein>
<accession>A0A382E6W4</accession>
<proteinExistence type="predicted"/>
<feature type="transmembrane region" description="Helical" evidence="1">
    <location>
        <begin position="158"/>
        <end position="176"/>
    </location>
</feature>